<dbReference type="PIRSF" id="PIRSF001365">
    <property type="entry name" value="DHDPS"/>
    <property type="match status" value="1"/>
</dbReference>
<organism evidence="5 6">
    <name type="scientific">Caldovatus sediminis</name>
    <dbReference type="NCBI Taxonomy" id="2041189"/>
    <lineage>
        <taxon>Bacteria</taxon>
        <taxon>Pseudomonadati</taxon>
        <taxon>Pseudomonadota</taxon>
        <taxon>Alphaproteobacteria</taxon>
        <taxon>Acetobacterales</taxon>
        <taxon>Roseomonadaceae</taxon>
        <taxon>Caldovatus</taxon>
    </lineage>
</organism>
<dbReference type="EMBL" id="BMKS01000001">
    <property type="protein sequence ID" value="GGG18521.1"/>
    <property type="molecule type" value="Genomic_DNA"/>
</dbReference>
<evidence type="ECO:0000313" key="6">
    <source>
        <dbReference type="Proteomes" id="UP000597507"/>
    </source>
</evidence>
<dbReference type="GO" id="GO:0008840">
    <property type="term" value="F:4-hydroxy-tetrahydrodipicolinate synthase activity"/>
    <property type="evidence" value="ECO:0007669"/>
    <property type="project" value="TreeGrafter"/>
</dbReference>
<evidence type="ECO:0000256" key="3">
    <source>
        <dbReference type="PIRNR" id="PIRNR001365"/>
    </source>
</evidence>
<dbReference type="Gene3D" id="3.20.20.70">
    <property type="entry name" value="Aldolase class I"/>
    <property type="match status" value="1"/>
</dbReference>
<accession>A0A8J2Z835</accession>
<dbReference type="InterPro" id="IPR013785">
    <property type="entry name" value="Aldolase_TIM"/>
</dbReference>
<evidence type="ECO:0000256" key="2">
    <source>
        <dbReference type="ARBA" id="ARBA00023239"/>
    </source>
</evidence>
<dbReference type="PANTHER" id="PTHR12128:SF66">
    <property type="entry name" value="4-HYDROXY-2-OXOGLUTARATE ALDOLASE, MITOCHONDRIAL"/>
    <property type="match status" value="1"/>
</dbReference>
<gene>
    <name evidence="5" type="ORF">GCM10010964_03450</name>
</gene>
<keyword evidence="6" id="KW-1185">Reference proteome</keyword>
<reference evidence="5 6" key="1">
    <citation type="journal article" date="2014" name="Int. J. Syst. Evol. Microbiol.">
        <title>Complete genome sequence of Corynebacterium casei LMG S-19264T (=DSM 44701T), isolated from a smear-ripened cheese.</title>
        <authorList>
            <consortium name="US DOE Joint Genome Institute (JGI-PGF)"/>
            <person name="Walter F."/>
            <person name="Albersmeier A."/>
            <person name="Kalinowski J."/>
            <person name="Ruckert C."/>
        </authorList>
    </citation>
    <scope>NUCLEOTIDE SEQUENCE [LARGE SCALE GENOMIC DNA]</scope>
    <source>
        <strain evidence="5 6">CGMCC 1.16330</strain>
    </source>
</reference>
<evidence type="ECO:0000256" key="1">
    <source>
        <dbReference type="ARBA" id="ARBA00007592"/>
    </source>
</evidence>
<dbReference type="SUPFAM" id="SSF51569">
    <property type="entry name" value="Aldolase"/>
    <property type="match status" value="1"/>
</dbReference>
<keyword evidence="2 3" id="KW-0456">Lyase</keyword>
<dbReference type="PANTHER" id="PTHR12128">
    <property type="entry name" value="DIHYDRODIPICOLINATE SYNTHASE"/>
    <property type="match status" value="1"/>
</dbReference>
<dbReference type="RefSeq" id="WP_188897778.1">
    <property type="nucleotide sequence ID" value="NZ_BMKS01000001.1"/>
</dbReference>
<dbReference type="GO" id="GO:0005829">
    <property type="term" value="C:cytosol"/>
    <property type="evidence" value="ECO:0007669"/>
    <property type="project" value="TreeGrafter"/>
</dbReference>
<feature type="binding site" evidence="4">
    <location>
        <position position="216"/>
    </location>
    <ligand>
        <name>pyruvate</name>
        <dbReference type="ChEBI" id="CHEBI:15361"/>
    </ligand>
</feature>
<proteinExistence type="inferred from homology"/>
<dbReference type="InterPro" id="IPR002220">
    <property type="entry name" value="DapA-like"/>
</dbReference>
<dbReference type="Proteomes" id="UP000597507">
    <property type="component" value="Unassembled WGS sequence"/>
</dbReference>
<comment type="caution">
    <text evidence="5">The sequence shown here is derived from an EMBL/GenBank/DDBJ whole genome shotgun (WGS) entry which is preliminary data.</text>
</comment>
<comment type="similarity">
    <text evidence="1 3">Belongs to the DapA family.</text>
</comment>
<name>A0A8J2Z835_9PROT</name>
<protein>
    <submittedName>
        <fullName evidence="5">Dihydrodipicolinate synthase family protein</fullName>
    </submittedName>
</protein>
<dbReference type="AlphaFoldDB" id="A0A8J2Z835"/>
<dbReference type="Pfam" id="PF00701">
    <property type="entry name" value="DHDPS"/>
    <property type="match status" value="1"/>
</dbReference>
<evidence type="ECO:0000313" key="5">
    <source>
        <dbReference type="EMBL" id="GGG18521.1"/>
    </source>
</evidence>
<evidence type="ECO:0000256" key="4">
    <source>
        <dbReference type="PIRSR" id="PIRSR001365-2"/>
    </source>
</evidence>
<sequence>MRRLDETASGVFVICPTPFTEAGALDEASADRMTDAYLAAGASGLTLLGVMGEAPKLDQEEALRFVRRVLRRVDGRVPVVVGVSAPGFATMRALARGAAEAGAAAVMIAPPAGLRGDDAVVSYVAQAAEACGDIPFVLQDFPLPTGVAISAEMVRRMAAADPRLVMLKAEDWPGLDKITALRRMEAEGRMRRISILSGNGGLFLPFELERGCDGVMTGYAFPEMLVRVRALLAAGRREAAHDLFDAHLPLVRYEHQPGLGLAVRKWVLQRRGIIGSAALRAPAPRLTPETIAEVEWLLARVERKVAALGAG</sequence>
<dbReference type="CDD" id="cd00408">
    <property type="entry name" value="DHDPS-like"/>
    <property type="match status" value="1"/>
</dbReference>
<dbReference type="SMART" id="SM01130">
    <property type="entry name" value="DHDPS"/>
    <property type="match status" value="1"/>
</dbReference>